<keyword evidence="7" id="KW-1185">Reference proteome</keyword>
<dbReference type="Proteomes" id="UP000523007">
    <property type="component" value="Unassembled WGS sequence"/>
</dbReference>
<dbReference type="EC" id="2.1.1.-" evidence="3"/>
<dbReference type="SUPFAM" id="SSF53335">
    <property type="entry name" value="S-adenosyl-L-methionine-dependent methyltransferases"/>
    <property type="match status" value="2"/>
</dbReference>
<dbReference type="EMBL" id="JACHJT010000001">
    <property type="protein sequence ID" value="MBB4934381.1"/>
    <property type="molecule type" value="Genomic_DNA"/>
</dbReference>
<evidence type="ECO:0000256" key="1">
    <source>
        <dbReference type="ARBA" id="ARBA00022603"/>
    </source>
</evidence>
<protein>
    <recommendedName>
        <fullName evidence="3">Methyltransferase</fullName>
        <ecNumber evidence="3">2.1.1.-</ecNumber>
    </recommendedName>
</protein>
<evidence type="ECO:0000313" key="6">
    <source>
        <dbReference type="EMBL" id="MBB4934381.1"/>
    </source>
</evidence>
<comment type="similarity">
    <text evidence="3">Belongs to the N(4)/N(6)-methyltransferase family.</text>
</comment>
<keyword evidence="1 6" id="KW-0489">Methyltransferase</keyword>
<proteinExistence type="inferred from homology"/>
<evidence type="ECO:0000256" key="3">
    <source>
        <dbReference type="RuleBase" id="RU362026"/>
    </source>
</evidence>
<dbReference type="InterPro" id="IPR029063">
    <property type="entry name" value="SAM-dependent_MTases_sf"/>
</dbReference>
<organism evidence="6 7">
    <name type="scientific">Lipingzhangella halophila</name>
    <dbReference type="NCBI Taxonomy" id="1783352"/>
    <lineage>
        <taxon>Bacteria</taxon>
        <taxon>Bacillati</taxon>
        <taxon>Actinomycetota</taxon>
        <taxon>Actinomycetes</taxon>
        <taxon>Streptosporangiales</taxon>
        <taxon>Nocardiopsidaceae</taxon>
        <taxon>Lipingzhangella</taxon>
    </lineage>
</organism>
<dbReference type="RefSeq" id="WP_312885534.1">
    <property type="nucleotide sequence ID" value="NZ_JACHJT010000001.1"/>
</dbReference>
<evidence type="ECO:0000259" key="5">
    <source>
        <dbReference type="Pfam" id="PF01555"/>
    </source>
</evidence>
<name>A0A7W7W517_9ACTN</name>
<keyword evidence="2" id="KW-0808">Transferase</keyword>
<evidence type="ECO:0000256" key="2">
    <source>
        <dbReference type="ARBA" id="ARBA00022679"/>
    </source>
</evidence>
<sequence length="336" mass="36314">MSAWSVWDTGQLQAGTQRRHRYRPESIDHPAKMLPAIARYVISTYTRPGQSVLDPMCGIGTTLVESAHLGRHGVGIELEESWATTAQTNLDHALACGAHGSGEVHIGDAQQVVPKLASTVEDRAALLLTSPPYGAMTHGRVRSRRDGATKIAKWSHRYSQTRNTANLAYQKPTQLPTSFAAILAASRTLLEPGAHVVITTRPYRSQGRLVDFPGTIASAAEEAGLVLVDRCVALLCALRADHLVTRASFFQMVETAKLRAHGWPAHIIAHEDVFVLVNPPATTSAGSQESPRAGRDRDGCPQESTTGPDAGAPRHSRERVPATEHCTAAEPARREE</sequence>
<dbReference type="Gene3D" id="3.40.50.150">
    <property type="entry name" value="Vaccinia Virus protein VP39"/>
    <property type="match status" value="2"/>
</dbReference>
<dbReference type="GO" id="GO:0008170">
    <property type="term" value="F:N-methyltransferase activity"/>
    <property type="evidence" value="ECO:0007669"/>
    <property type="project" value="InterPro"/>
</dbReference>
<dbReference type="Pfam" id="PF01555">
    <property type="entry name" value="N6_N4_Mtase"/>
    <property type="match status" value="1"/>
</dbReference>
<evidence type="ECO:0000313" key="7">
    <source>
        <dbReference type="Proteomes" id="UP000523007"/>
    </source>
</evidence>
<feature type="region of interest" description="Disordered" evidence="4">
    <location>
        <begin position="280"/>
        <end position="336"/>
    </location>
</feature>
<dbReference type="InterPro" id="IPR001091">
    <property type="entry name" value="RM_Methyltransferase"/>
</dbReference>
<feature type="compositionally biased region" description="Polar residues" evidence="4">
    <location>
        <begin position="280"/>
        <end position="290"/>
    </location>
</feature>
<dbReference type="GO" id="GO:0003677">
    <property type="term" value="F:DNA binding"/>
    <property type="evidence" value="ECO:0007669"/>
    <property type="project" value="InterPro"/>
</dbReference>
<feature type="domain" description="DNA methylase N-4/N-6" evidence="5">
    <location>
        <begin position="22"/>
        <end position="86"/>
    </location>
</feature>
<dbReference type="PRINTS" id="PR00508">
    <property type="entry name" value="S21N4MTFRASE"/>
</dbReference>
<gene>
    <name evidence="6" type="ORF">F4561_005201</name>
</gene>
<evidence type="ECO:0000256" key="4">
    <source>
        <dbReference type="SAM" id="MobiDB-lite"/>
    </source>
</evidence>
<comment type="caution">
    <text evidence="6">The sequence shown here is derived from an EMBL/GenBank/DDBJ whole genome shotgun (WGS) entry which is preliminary data.</text>
</comment>
<reference evidence="6 7" key="1">
    <citation type="submission" date="2020-08" db="EMBL/GenBank/DDBJ databases">
        <title>Sequencing the genomes of 1000 actinobacteria strains.</title>
        <authorList>
            <person name="Klenk H.-P."/>
        </authorList>
    </citation>
    <scope>NUCLEOTIDE SEQUENCE [LARGE SCALE GENOMIC DNA]</scope>
    <source>
        <strain evidence="6 7">DSM 102030</strain>
    </source>
</reference>
<dbReference type="GO" id="GO:0032259">
    <property type="term" value="P:methylation"/>
    <property type="evidence" value="ECO:0007669"/>
    <property type="project" value="UniProtKB-KW"/>
</dbReference>
<dbReference type="InterPro" id="IPR002941">
    <property type="entry name" value="DNA_methylase_N4/N6"/>
</dbReference>
<dbReference type="AlphaFoldDB" id="A0A7W7W517"/>
<accession>A0A7W7W517</accession>